<dbReference type="PROSITE" id="PS51186">
    <property type="entry name" value="GNAT"/>
    <property type="match status" value="1"/>
</dbReference>
<dbReference type="InterPro" id="IPR053144">
    <property type="entry name" value="Acetyltransferase_Butenolide"/>
</dbReference>
<feature type="domain" description="N-acetyltransferase" evidence="1">
    <location>
        <begin position="12"/>
        <end position="143"/>
    </location>
</feature>
<dbReference type="OrthoDB" id="3216107at2"/>
<sequence length="147" mass="17197">MQHITVTQNDFSITTDKSKLDLAFVHEYLANQSYWAKGIPFEKVKSSAENSLTFAVLYQDHQVGYARVITDYTTIAYLGDVFIDEEFRGQGLSKWLMETIMSHPNLQGLRRWILLTLDAHKLYEQYGFNAVEKPERYMEKFNPNVYL</sequence>
<dbReference type="EMBL" id="CP003349">
    <property type="protein sequence ID" value="AFD08816.1"/>
    <property type="molecule type" value="Genomic_DNA"/>
</dbReference>
<dbReference type="InterPro" id="IPR000182">
    <property type="entry name" value="GNAT_dom"/>
</dbReference>
<protein>
    <submittedName>
        <fullName evidence="2">Acetyltransferase</fullName>
    </submittedName>
</protein>
<dbReference type="eggNOG" id="COG0456">
    <property type="taxonomic scope" value="Bacteria"/>
</dbReference>
<dbReference type="AlphaFoldDB" id="H8KKZ9"/>
<dbReference type="STRING" id="929556.Solca_3817"/>
<dbReference type="CDD" id="cd04301">
    <property type="entry name" value="NAT_SF"/>
    <property type="match status" value="1"/>
</dbReference>
<keyword evidence="3" id="KW-1185">Reference proteome</keyword>
<reference evidence="2" key="1">
    <citation type="submission" date="2012-02" db="EMBL/GenBank/DDBJ databases">
        <title>The complete genome of Solitalea canadensis DSM 3403.</title>
        <authorList>
            <consortium name="US DOE Joint Genome Institute (JGI-PGF)"/>
            <person name="Lucas S."/>
            <person name="Copeland A."/>
            <person name="Lapidus A."/>
            <person name="Glavina del Rio T."/>
            <person name="Dalin E."/>
            <person name="Tice H."/>
            <person name="Bruce D."/>
            <person name="Goodwin L."/>
            <person name="Pitluck S."/>
            <person name="Peters L."/>
            <person name="Ovchinnikova G."/>
            <person name="Lu M."/>
            <person name="Kyrpides N."/>
            <person name="Mavromatis K."/>
            <person name="Ivanova N."/>
            <person name="Brettin T."/>
            <person name="Detter J.C."/>
            <person name="Han C."/>
            <person name="Larimer F."/>
            <person name="Land M."/>
            <person name="Hauser L."/>
            <person name="Markowitz V."/>
            <person name="Cheng J.-F."/>
            <person name="Hugenholtz P."/>
            <person name="Woyke T."/>
            <person name="Wu D."/>
            <person name="Spring S."/>
            <person name="Schroeder M."/>
            <person name="Kopitz M."/>
            <person name="Brambilla E."/>
            <person name="Klenk H.-P."/>
            <person name="Eisen J.A."/>
        </authorList>
    </citation>
    <scope>NUCLEOTIDE SEQUENCE</scope>
    <source>
        <strain evidence="2">DSM 3403</strain>
    </source>
</reference>
<dbReference type="Gene3D" id="3.40.630.30">
    <property type="match status" value="1"/>
</dbReference>
<dbReference type="GO" id="GO:0016747">
    <property type="term" value="F:acyltransferase activity, transferring groups other than amino-acyl groups"/>
    <property type="evidence" value="ECO:0007669"/>
    <property type="project" value="InterPro"/>
</dbReference>
<dbReference type="PANTHER" id="PTHR43233:SF1">
    <property type="entry name" value="FAMILY N-ACETYLTRANSFERASE, PUTATIVE (AFU_ORTHOLOGUE AFUA_6G03350)-RELATED"/>
    <property type="match status" value="1"/>
</dbReference>
<gene>
    <name evidence="2" type="ordered locus">Solca_3817</name>
</gene>
<dbReference type="HOGENOM" id="CLU_086503_2_1_10"/>
<proteinExistence type="predicted"/>
<name>H8KKZ9_SOLCM</name>
<organism evidence="2 3">
    <name type="scientific">Solitalea canadensis (strain ATCC 29591 / DSM 3403 / JCM 21819 / LMG 8368 / NBRC 15130 / NCIMB 12057 / USAM 9D)</name>
    <name type="common">Flexibacter canadensis</name>
    <dbReference type="NCBI Taxonomy" id="929556"/>
    <lineage>
        <taxon>Bacteria</taxon>
        <taxon>Pseudomonadati</taxon>
        <taxon>Bacteroidota</taxon>
        <taxon>Sphingobacteriia</taxon>
        <taxon>Sphingobacteriales</taxon>
        <taxon>Sphingobacteriaceae</taxon>
        <taxon>Solitalea</taxon>
    </lineage>
</organism>
<dbReference type="Proteomes" id="UP000007590">
    <property type="component" value="Chromosome"/>
</dbReference>
<keyword evidence="2" id="KW-0808">Transferase</keyword>
<evidence type="ECO:0000259" key="1">
    <source>
        <dbReference type="PROSITE" id="PS51186"/>
    </source>
</evidence>
<dbReference type="InterPro" id="IPR016181">
    <property type="entry name" value="Acyl_CoA_acyltransferase"/>
</dbReference>
<evidence type="ECO:0000313" key="2">
    <source>
        <dbReference type="EMBL" id="AFD08816.1"/>
    </source>
</evidence>
<dbReference type="Pfam" id="PF13508">
    <property type="entry name" value="Acetyltransf_7"/>
    <property type="match status" value="1"/>
</dbReference>
<evidence type="ECO:0000313" key="3">
    <source>
        <dbReference type="Proteomes" id="UP000007590"/>
    </source>
</evidence>
<dbReference type="RefSeq" id="WP_014682039.1">
    <property type="nucleotide sequence ID" value="NC_017770.1"/>
</dbReference>
<dbReference type="PANTHER" id="PTHR43233">
    <property type="entry name" value="FAMILY N-ACETYLTRANSFERASE, PUTATIVE (AFU_ORTHOLOGUE AFUA_6G03350)-RELATED"/>
    <property type="match status" value="1"/>
</dbReference>
<accession>H8KKZ9</accession>
<dbReference type="KEGG" id="scn:Solca_3817"/>
<dbReference type="SUPFAM" id="SSF55729">
    <property type="entry name" value="Acyl-CoA N-acyltransferases (Nat)"/>
    <property type="match status" value="1"/>
</dbReference>